<comment type="catalytic activity">
    <reaction evidence="12 13">
        <text>(S)-2,3,4,5-tetrahydrodipicolinate + NAD(+) + H2O = (2S,4S)-4-hydroxy-2,3,4,5-tetrahydrodipicolinate + NADH + H(+)</text>
        <dbReference type="Rhea" id="RHEA:35323"/>
        <dbReference type="ChEBI" id="CHEBI:15377"/>
        <dbReference type="ChEBI" id="CHEBI:15378"/>
        <dbReference type="ChEBI" id="CHEBI:16845"/>
        <dbReference type="ChEBI" id="CHEBI:57540"/>
        <dbReference type="ChEBI" id="CHEBI:57945"/>
        <dbReference type="ChEBI" id="CHEBI:67139"/>
        <dbReference type="EC" id="1.17.1.8"/>
    </reaction>
</comment>
<comment type="caution">
    <text evidence="13">Was originally thought to be a dihydrodipicolinate reductase (DHDPR), catalyzing the conversion of dihydrodipicolinate to tetrahydrodipicolinate. However, it was shown in E.coli that the substrate of the enzymatic reaction is not dihydrodipicolinate (DHDP) but in fact (2S,4S)-4-hydroxy-2,3,4,5-tetrahydrodipicolinic acid (HTPA), the product released by the DapA-catalyzed reaction.</text>
</comment>
<keyword evidence="3 13" id="KW-0028">Amino-acid biosynthesis</keyword>
<protein>
    <recommendedName>
        <fullName evidence="10 13">4-hydroxy-tetrahydrodipicolinate reductase</fullName>
        <shortName evidence="13">HTPA reductase</shortName>
        <ecNumber evidence="10 13">1.17.1.8</ecNumber>
    </recommendedName>
</protein>
<comment type="function">
    <text evidence="13">Catalyzes the conversion of 4-hydroxy-tetrahydrodipicolinate (HTPA) to tetrahydrodipicolinate.</text>
</comment>
<feature type="domain" description="Dihydrodipicolinate reductase N-terminal" evidence="14">
    <location>
        <begin position="5"/>
        <end position="107"/>
    </location>
</feature>
<organism evidence="16 17">
    <name type="scientific">Pseudonocardia ammonioxydans</name>
    <dbReference type="NCBI Taxonomy" id="260086"/>
    <lineage>
        <taxon>Bacteria</taxon>
        <taxon>Bacillati</taxon>
        <taxon>Actinomycetota</taxon>
        <taxon>Actinomycetes</taxon>
        <taxon>Pseudonocardiales</taxon>
        <taxon>Pseudonocardiaceae</taxon>
        <taxon>Pseudonocardia</taxon>
    </lineage>
</organism>
<dbReference type="InterPro" id="IPR023940">
    <property type="entry name" value="DHDPR_bac"/>
</dbReference>
<evidence type="ECO:0000256" key="4">
    <source>
        <dbReference type="ARBA" id="ARBA00022857"/>
    </source>
</evidence>
<keyword evidence="2 13" id="KW-0963">Cytoplasm</keyword>
<keyword evidence="6 13" id="KW-0560">Oxidoreductase</keyword>
<dbReference type="AlphaFoldDB" id="A0A1I4TE43"/>
<dbReference type="Pfam" id="PF01113">
    <property type="entry name" value="DapB_N"/>
    <property type="match status" value="1"/>
</dbReference>
<feature type="binding site" evidence="13">
    <location>
        <position position="37"/>
    </location>
    <ligand>
        <name>NAD(+)</name>
        <dbReference type="ChEBI" id="CHEBI:57540"/>
    </ligand>
</feature>
<dbReference type="GO" id="GO:0005829">
    <property type="term" value="C:cytosol"/>
    <property type="evidence" value="ECO:0007669"/>
    <property type="project" value="TreeGrafter"/>
</dbReference>
<dbReference type="PIRSF" id="PIRSF000161">
    <property type="entry name" value="DHPR"/>
    <property type="match status" value="1"/>
</dbReference>
<dbReference type="EC" id="1.17.1.8" evidence="10 13"/>
<evidence type="ECO:0000256" key="11">
    <source>
        <dbReference type="ARBA" id="ARBA00049080"/>
    </source>
</evidence>
<keyword evidence="8 13" id="KW-0457">Lysine biosynthesis</keyword>
<dbReference type="PANTHER" id="PTHR20836:SF0">
    <property type="entry name" value="4-HYDROXY-TETRAHYDRODIPICOLINATE REDUCTASE 1, CHLOROPLASTIC-RELATED"/>
    <property type="match status" value="1"/>
</dbReference>
<comment type="catalytic activity">
    <reaction evidence="11 13">
        <text>(S)-2,3,4,5-tetrahydrodipicolinate + NADP(+) + H2O = (2S,4S)-4-hydroxy-2,3,4,5-tetrahydrodipicolinate + NADPH + H(+)</text>
        <dbReference type="Rhea" id="RHEA:35331"/>
        <dbReference type="ChEBI" id="CHEBI:15377"/>
        <dbReference type="ChEBI" id="CHEBI:15378"/>
        <dbReference type="ChEBI" id="CHEBI:16845"/>
        <dbReference type="ChEBI" id="CHEBI:57783"/>
        <dbReference type="ChEBI" id="CHEBI:58349"/>
        <dbReference type="ChEBI" id="CHEBI:67139"/>
        <dbReference type="EC" id="1.17.1.8"/>
    </reaction>
</comment>
<dbReference type="GO" id="GO:0019877">
    <property type="term" value="P:diaminopimelate biosynthetic process"/>
    <property type="evidence" value="ECO:0007669"/>
    <property type="project" value="UniProtKB-UniRule"/>
</dbReference>
<feature type="binding site" evidence="13">
    <location>
        <begin position="11"/>
        <end position="16"/>
    </location>
    <ligand>
        <name>NAD(+)</name>
        <dbReference type="ChEBI" id="CHEBI:57540"/>
    </ligand>
</feature>
<dbReference type="HAMAP" id="MF_00102">
    <property type="entry name" value="DapB"/>
    <property type="match status" value="1"/>
</dbReference>
<dbReference type="RefSeq" id="WP_218162644.1">
    <property type="nucleotide sequence ID" value="NZ_FOUY01000002.1"/>
</dbReference>
<evidence type="ECO:0000256" key="1">
    <source>
        <dbReference type="ARBA" id="ARBA00006642"/>
    </source>
</evidence>
<comment type="pathway">
    <text evidence="9 13">Amino-acid biosynthesis; L-lysine biosynthesis via DAP pathway; (S)-tetrahydrodipicolinate from L-aspartate: step 4/4.</text>
</comment>
<dbReference type="Gene3D" id="3.40.50.720">
    <property type="entry name" value="NAD(P)-binding Rossmann-like Domain"/>
    <property type="match status" value="1"/>
</dbReference>
<feature type="active site" description="Proton donor/acceptor" evidence="13">
    <location>
        <position position="134"/>
    </location>
</feature>
<feature type="binding site" evidence="13">
    <location>
        <begin position="77"/>
        <end position="79"/>
    </location>
    <ligand>
        <name>NAD(+)</name>
        <dbReference type="ChEBI" id="CHEBI:57540"/>
    </ligand>
</feature>
<dbReference type="CDD" id="cd02274">
    <property type="entry name" value="DHDPR_N"/>
    <property type="match status" value="1"/>
</dbReference>
<keyword evidence="5 13" id="KW-0220">Diaminopimelate biosynthesis</keyword>
<feature type="active site" description="Proton donor" evidence="13">
    <location>
        <position position="138"/>
    </location>
</feature>
<evidence type="ECO:0000256" key="3">
    <source>
        <dbReference type="ARBA" id="ARBA00022605"/>
    </source>
</evidence>
<dbReference type="SUPFAM" id="SSF55347">
    <property type="entry name" value="Glyceraldehyde-3-phosphate dehydrogenase-like, C-terminal domain"/>
    <property type="match status" value="1"/>
</dbReference>
<dbReference type="InterPro" id="IPR000846">
    <property type="entry name" value="DapB_N"/>
</dbReference>
<sequence length="249" mass="25498">MSGTIRVAVLGARGRMGSEVCRAVEEAPDTELVAAIDAGDELSALDGADVAVDFTHPGAAMDNLRYCVQHGVAPVVGTSGFDAAKFDEVRAILEAHGSGSVLVAPNFGVGAVLMMHFAGQAAKFFDSAEIVELHHPGKVDAPSGTAARTASVVAAARAEAGLGAVPDATTTDPDGARGAVVDGVHVHAVRMPGMIAHQEVILGTDGEVFTMRHDSMNRTSFMPGVLMAVRAVRSRPGLTIGLEPLLGLA</sequence>
<evidence type="ECO:0000259" key="14">
    <source>
        <dbReference type="Pfam" id="PF01113"/>
    </source>
</evidence>
<keyword evidence="7 13" id="KW-0520">NAD</keyword>
<accession>A0A1I4TE43</accession>
<dbReference type="SUPFAM" id="SSF51735">
    <property type="entry name" value="NAD(P)-binding Rossmann-fold domains"/>
    <property type="match status" value="1"/>
</dbReference>
<evidence type="ECO:0000256" key="7">
    <source>
        <dbReference type="ARBA" id="ARBA00023027"/>
    </source>
</evidence>
<dbReference type="NCBIfam" id="TIGR00036">
    <property type="entry name" value="dapB"/>
    <property type="match status" value="1"/>
</dbReference>
<evidence type="ECO:0000256" key="2">
    <source>
        <dbReference type="ARBA" id="ARBA00022490"/>
    </source>
</evidence>
<dbReference type="InterPro" id="IPR022663">
    <property type="entry name" value="DapB_C"/>
</dbReference>
<dbReference type="GO" id="GO:0009089">
    <property type="term" value="P:lysine biosynthetic process via diaminopimelate"/>
    <property type="evidence" value="ECO:0007669"/>
    <property type="project" value="UniProtKB-UniRule"/>
</dbReference>
<dbReference type="EMBL" id="FOUY01000002">
    <property type="protein sequence ID" value="SFM74936.1"/>
    <property type="molecule type" value="Genomic_DNA"/>
</dbReference>
<evidence type="ECO:0000256" key="5">
    <source>
        <dbReference type="ARBA" id="ARBA00022915"/>
    </source>
</evidence>
<evidence type="ECO:0000259" key="15">
    <source>
        <dbReference type="Pfam" id="PF05173"/>
    </source>
</evidence>
<comment type="subcellular location">
    <subcellularLocation>
        <location evidence="13">Cytoplasm</location>
    </subcellularLocation>
</comment>
<evidence type="ECO:0000256" key="6">
    <source>
        <dbReference type="ARBA" id="ARBA00023002"/>
    </source>
</evidence>
<evidence type="ECO:0000256" key="13">
    <source>
        <dbReference type="HAMAP-Rule" id="MF_00102"/>
    </source>
</evidence>
<dbReference type="Pfam" id="PF05173">
    <property type="entry name" value="DapB_C"/>
    <property type="match status" value="1"/>
</dbReference>
<keyword evidence="4 13" id="KW-0521">NADP</keyword>
<dbReference type="InterPro" id="IPR022664">
    <property type="entry name" value="DapB_N_CS"/>
</dbReference>
<dbReference type="FunFam" id="3.30.360.10:FF:000009">
    <property type="entry name" value="4-hydroxy-tetrahydrodipicolinate reductase"/>
    <property type="match status" value="1"/>
</dbReference>
<dbReference type="InterPro" id="IPR036291">
    <property type="entry name" value="NAD(P)-bd_dom_sf"/>
</dbReference>
<evidence type="ECO:0000313" key="16">
    <source>
        <dbReference type="EMBL" id="SFM74936.1"/>
    </source>
</evidence>
<comment type="caution">
    <text evidence="13">Lacks conserved residue(s) required for the propagation of feature annotation.</text>
</comment>
<feature type="domain" description="Dihydrodipicolinate reductase C-terminal" evidence="15">
    <location>
        <begin position="110"/>
        <end position="243"/>
    </location>
</feature>
<dbReference type="GO" id="GO:0050661">
    <property type="term" value="F:NADP binding"/>
    <property type="evidence" value="ECO:0007669"/>
    <property type="project" value="UniProtKB-UniRule"/>
</dbReference>
<comment type="subunit">
    <text evidence="13">Homotetramer.</text>
</comment>
<evidence type="ECO:0000313" key="17">
    <source>
        <dbReference type="Proteomes" id="UP000199614"/>
    </source>
</evidence>
<dbReference type="Proteomes" id="UP000199614">
    <property type="component" value="Unassembled WGS sequence"/>
</dbReference>
<dbReference type="Gene3D" id="3.30.360.10">
    <property type="entry name" value="Dihydrodipicolinate Reductase, domain 2"/>
    <property type="match status" value="1"/>
</dbReference>
<name>A0A1I4TE43_PSUAM</name>
<evidence type="ECO:0000256" key="9">
    <source>
        <dbReference type="ARBA" id="ARBA00037922"/>
    </source>
</evidence>
<keyword evidence="17" id="KW-1185">Reference proteome</keyword>
<dbReference type="GO" id="GO:0008839">
    <property type="term" value="F:4-hydroxy-tetrahydrodipicolinate reductase"/>
    <property type="evidence" value="ECO:0007669"/>
    <property type="project" value="UniProtKB-UniRule"/>
</dbReference>
<evidence type="ECO:0000256" key="10">
    <source>
        <dbReference type="ARBA" id="ARBA00038983"/>
    </source>
</evidence>
<dbReference type="GO" id="GO:0051287">
    <property type="term" value="F:NAD binding"/>
    <property type="evidence" value="ECO:0007669"/>
    <property type="project" value="UniProtKB-UniRule"/>
</dbReference>
<feature type="binding site" evidence="13">
    <location>
        <begin position="104"/>
        <end position="107"/>
    </location>
    <ligand>
        <name>NAD(+)</name>
        <dbReference type="ChEBI" id="CHEBI:57540"/>
    </ligand>
</feature>
<dbReference type="PROSITE" id="PS01298">
    <property type="entry name" value="DAPB"/>
    <property type="match status" value="1"/>
</dbReference>
<dbReference type="UniPathway" id="UPA00034">
    <property type="reaction ID" value="UER00018"/>
</dbReference>
<dbReference type="PANTHER" id="PTHR20836">
    <property type="entry name" value="DIHYDRODIPICOLINATE REDUCTASE"/>
    <property type="match status" value="1"/>
</dbReference>
<feature type="binding site" evidence="13">
    <location>
        <position position="135"/>
    </location>
    <ligand>
        <name>(S)-2,3,4,5-tetrahydrodipicolinate</name>
        <dbReference type="ChEBI" id="CHEBI:16845"/>
    </ligand>
</feature>
<reference evidence="16 17" key="1">
    <citation type="submission" date="2016-10" db="EMBL/GenBank/DDBJ databases">
        <authorList>
            <person name="de Groot N.N."/>
        </authorList>
    </citation>
    <scope>NUCLEOTIDE SEQUENCE [LARGE SCALE GENOMIC DNA]</scope>
    <source>
        <strain evidence="16 17">CGMCC 4.1877</strain>
    </source>
</reference>
<dbReference type="GO" id="GO:0016726">
    <property type="term" value="F:oxidoreductase activity, acting on CH or CH2 groups, NAD or NADP as acceptor"/>
    <property type="evidence" value="ECO:0007669"/>
    <property type="project" value="UniProtKB-UniRule"/>
</dbReference>
<evidence type="ECO:0000256" key="12">
    <source>
        <dbReference type="ARBA" id="ARBA00049396"/>
    </source>
</evidence>
<proteinExistence type="inferred from homology"/>
<gene>
    <name evidence="13" type="primary">dapB</name>
    <name evidence="16" type="ORF">SAMN05216207_1002248</name>
</gene>
<feature type="binding site" evidence="13">
    <location>
        <begin position="144"/>
        <end position="145"/>
    </location>
    <ligand>
        <name>(S)-2,3,4,5-tetrahydrodipicolinate</name>
        <dbReference type="ChEBI" id="CHEBI:16845"/>
    </ligand>
</feature>
<comment type="similarity">
    <text evidence="1 13">Belongs to the DapB family.</text>
</comment>
<dbReference type="STRING" id="260086.SAMN05216207_1002248"/>
<evidence type="ECO:0000256" key="8">
    <source>
        <dbReference type="ARBA" id="ARBA00023154"/>
    </source>
</evidence>